<evidence type="ECO:0000313" key="2">
    <source>
        <dbReference type="EMBL" id="OGI86574.1"/>
    </source>
</evidence>
<organism evidence="2 3">
    <name type="scientific">Candidatus Nomurabacteria bacterium RIFCSPLOWO2_01_FULL_41_12</name>
    <dbReference type="NCBI Taxonomy" id="1801774"/>
    <lineage>
        <taxon>Bacteria</taxon>
        <taxon>Candidatus Nomuraibacteriota</taxon>
    </lineage>
</organism>
<accession>A0A1F6WXR1</accession>
<name>A0A1F6WXR1_9BACT</name>
<dbReference type="STRING" id="1801774.A3A05_01200"/>
<feature type="transmembrane region" description="Helical" evidence="1">
    <location>
        <begin position="130"/>
        <end position="148"/>
    </location>
</feature>
<feature type="transmembrane region" description="Helical" evidence="1">
    <location>
        <begin position="9"/>
        <end position="30"/>
    </location>
</feature>
<proteinExistence type="predicted"/>
<feature type="transmembrane region" description="Helical" evidence="1">
    <location>
        <begin position="91"/>
        <end position="124"/>
    </location>
</feature>
<gene>
    <name evidence="2" type="ORF">A3A05_01200</name>
</gene>
<evidence type="ECO:0000256" key="1">
    <source>
        <dbReference type="SAM" id="Phobius"/>
    </source>
</evidence>
<keyword evidence="1" id="KW-0812">Transmembrane</keyword>
<comment type="caution">
    <text evidence="2">The sequence shown here is derived from an EMBL/GenBank/DDBJ whole genome shotgun (WGS) entry which is preliminary data.</text>
</comment>
<dbReference type="Proteomes" id="UP000176187">
    <property type="component" value="Unassembled WGS sequence"/>
</dbReference>
<reference evidence="2 3" key="1">
    <citation type="journal article" date="2016" name="Nat. Commun.">
        <title>Thousands of microbial genomes shed light on interconnected biogeochemical processes in an aquifer system.</title>
        <authorList>
            <person name="Anantharaman K."/>
            <person name="Brown C.T."/>
            <person name="Hug L.A."/>
            <person name="Sharon I."/>
            <person name="Castelle C.J."/>
            <person name="Probst A.J."/>
            <person name="Thomas B.C."/>
            <person name="Singh A."/>
            <person name="Wilkins M.J."/>
            <person name="Karaoz U."/>
            <person name="Brodie E.L."/>
            <person name="Williams K.H."/>
            <person name="Hubbard S.S."/>
            <person name="Banfield J.F."/>
        </authorList>
    </citation>
    <scope>NUCLEOTIDE SEQUENCE [LARGE SCALE GENOMIC DNA]</scope>
</reference>
<dbReference type="AlphaFoldDB" id="A0A1F6WXR1"/>
<evidence type="ECO:0000313" key="3">
    <source>
        <dbReference type="Proteomes" id="UP000176187"/>
    </source>
</evidence>
<keyword evidence="1" id="KW-1133">Transmembrane helix</keyword>
<dbReference type="EMBL" id="MFUY01000002">
    <property type="protein sequence ID" value="OGI86574.1"/>
    <property type="molecule type" value="Genomic_DNA"/>
</dbReference>
<keyword evidence="1" id="KW-0472">Membrane</keyword>
<protein>
    <submittedName>
        <fullName evidence="2">Uncharacterized protein</fullName>
    </submittedName>
</protein>
<sequence>MTTQFKKFLIGLFSLVLGIATFVVLLYFTIPRNAGLEGIVIAMSDIGLSLGSIFIYYILLIRVFRQFVFEDFMGAANQNTQSSNILLENKFSVLTLLAILSVFVSGQYGVIFYGLVPVFGILSLFKDRKAGKLLILTIGAVFLIFTFYERQTGYQKCLQEKIAYESDPKNNAGSFTCVN</sequence>
<feature type="transmembrane region" description="Helical" evidence="1">
    <location>
        <begin position="36"/>
        <end position="59"/>
    </location>
</feature>